<dbReference type="AlphaFoldDB" id="A0A645AP13"/>
<dbReference type="EMBL" id="VSSQ01013371">
    <property type="protein sequence ID" value="MPM51344.1"/>
    <property type="molecule type" value="Genomic_DNA"/>
</dbReference>
<proteinExistence type="predicted"/>
<accession>A0A645AP13</accession>
<evidence type="ECO:0000313" key="1">
    <source>
        <dbReference type="EMBL" id="MPM51344.1"/>
    </source>
</evidence>
<sequence>MNNVTHIKPPLNYYKKTRSLVLSFNKYIIQLWRSYDTSYNYLFNYEQSLNFVKFSADSDLFSYTYSR</sequence>
<gene>
    <name evidence="1" type="ORF">SDC9_98092</name>
</gene>
<reference evidence="1" key="1">
    <citation type="submission" date="2019-08" db="EMBL/GenBank/DDBJ databases">
        <authorList>
            <person name="Kucharzyk K."/>
            <person name="Murdoch R.W."/>
            <person name="Higgins S."/>
            <person name="Loffler F."/>
        </authorList>
    </citation>
    <scope>NUCLEOTIDE SEQUENCE</scope>
</reference>
<organism evidence="1">
    <name type="scientific">bioreactor metagenome</name>
    <dbReference type="NCBI Taxonomy" id="1076179"/>
    <lineage>
        <taxon>unclassified sequences</taxon>
        <taxon>metagenomes</taxon>
        <taxon>ecological metagenomes</taxon>
    </lineage>
</organism>
<protein>
    <submittedName>
        <fullName evidence="1">Uncharacterized protein</fullName>
    </submittedName>
</protein>
<name>A0A645AP13_9ZZZZ</name>
<comment type="caution">
    <text evidence="1">The sequence shown here is derived from an EMBL/GenBank/DDBJ whole genome shotgun (WGS) entry which is preliminary data.</text>
</comment>